<dbReference type="InterPro" id="IPR050879">
    <property type="entry name" value="Acyltransferase_3"/>
</dbReference>
<dbReference type="PANTHER" id="PTHR23028:SF131">
    <property type="entry name" value="BLR2367 PROTEIN"/>
    <property type="match status" value="1"/>
</dbReference>
<dbReference type="OrthoDB" id="3660600at2"/>
<keyword evidence="2" id="KW-0472">Membrane</keyword>
<evidence type="ECO:0000313" key="5">
    <source>
        <dbReference type="Proteomes" id="UP000295124"/>
    </source>
</evidence>
<dbReference type="Pfam" id="PF01757">
    <property type="entry name" value="Acyl_transf_3"/>
    <property type="match status" value="1"/>
</dbReference>
<proteinExistence type="predicted"/>
<feature type="transmembrane region" description="Helical" evidence="2">
    <location>
        <begin position="63"/>
        <end position="82"/>
    </location>
</feature>
<dbReference type="EMBL" id="SMKX01000134">
    <property type="protein sequence ID" value="TDD49095.1"/>
    <property type="molecule type" value="Genomic_DNA"/>
</dbReference>
<dbReference type="PANTHER" id="PTHR23028">
    <property type="entry name" value="ACETYLTRANSFERASE"/>
    <property type="match status" value="1"/>
</dbReference>
<feature type="transmembrane region" description="Helical" evidence="2">
    <location>
        <begin position="236"/>
        <end position="253"/>
    </location>
</feature>
<dbReference type="GO" id="GO:0016747">
    <property type="term" value="F:acyltransferase activity, transferring groups other than amino-acyl groups"/>
    <property type="evidence" value="ECO:0007669"/>
    <property type="project" value="InterPro"/>
</dbReference>
<keyword evidence="5" id="KW-1185">Reference proteome</keyword>
<dbReference type="Proteomes" id="UP000295124">
    <property type="component" value="Unassembled WGS sequence"/>
</dbReference>
<feature type="transmembrane region" description="Helical" evidence="2">
    <location>
        <begin position="103"/>
        <end position="122"/>
    </location>
</feature>
<reference evidence="4 5" key="1">
    <citation type="submission" date="2019-03" db="EMBL/GenBank/DDBJ databases">
        <title>Draft genome sequences of novel Actinobacteria.</title>
        <authorList>
            <person name="Sahin N."/>
            <person name="Ay H."/>
            <person name="Saygin H."/>
        </authorList>
    </citation>
    <scope>NUCLEOTIDE SEQUENCE [LARGE SCALE GENOMIC DNA]</scope>
    <source>
        <strain evidence="4 5">JCM 13523</strain>
    </source>
</reference>
<protein>
    <submittedName>
        <fullName evidence="4">Acyltransferase</fullName>
    </submittedName>
</protein>
<gene>
    <name evidence="4" type="ORF">E1263_32635</name>
</gene>
<keyword evidence="4" id="KW-0012">Acyltransferase</keyword>
<dbReference type="GO" id="GO:0016020">
    <property type="term" value="C:membrane"/>
    <property type="evidence" value="ECO:0007669"/>
    <property type="project" value="TreeGrafter"/>
</dbReference>
<evidence type="ECO:0000313" key="4">
    <source>
        <dbReference type="EMBL" id="TDD49095.1"/>
    </source>
</evidence>
<name>A0A4R4YUN1_9ACTN</name>
<evidence type="ECO:0000256" key="2">
    <source>
        <dbReference type="SAM" id="Phobius"/>
    </source>
</evidence>
<organism evidence="4 5">
    <name type="scientific">Kribbella antibiotica</name>
    <dbReference type="NCBI Taxonomy" id="190195"/>
    <lineage>
        <taxon>Bacteria</taxon>
        <taxon>Bacillati</taxon>
        <taxon>Actinomycetota</taxon>
        <taxon>Actinomycetes</taxon>
        <taxon>Propionibacteriales</taxon>
        <taxon>Kribbellaceae</taxon>
        <taxon>Kribbella</taxon>
    </lineage>
</organism>
<dbReference type="AlphaFoldDB" id="A0A4R4YUN1"/>
<keyword evidence="2" id="KW-1133">Transmembrane helix</keyword>
<feature type="transmembrane region" description="Helical" evidence="2">
    <location>
        <begin position="208"/>
        <end position="229"/>
    </location>
</feature>
<feature type="region of interest" description="Disordered" evidence="1">
    <location>
        <begin position="1"/>
        <end position="20"/>
    </location>
</feature>
<accession>A0A4R4YUN1</accession>
<keyword evidence="2" id="KW-0812">Transmembrane</keyword>
<sequence length="370" mass="41082">MSTPSPPATTPRQSNSAHPKTARRLSWDVVRVLAVLAVIFTHTTYMGPYLHPELGHPLTPHPFQVGASALLVISAYFVCVTVRKDGSTISWLWRRYARVVPPYLAAVVITYTALTLFGPDQWTLPTPHDLWGNLTLASSFDPTVRMIDGSYWTLPLQLMAFTTAAVLWPRGALSGQRVTVLLWVMILAPVILQWNDRIANSPLWVIQLWNGFGIHRLQLFAIGIAIWLWSKHRIGLVHLGALLVATVFAHHAQTQDLPSALGMGVLLVVVAGAARGPDWTVFEPVRRPVQFLAKISFGIYLLNQELGYLVAWQLMELGVGRVGQIAGAVTAAILLAWLLTRYVEQPAYRLLTTFKPVRRLGVRAVSWLST</sequence>
<feature type="transmembrane region" description="Helical" evidence="2">
    <location>
        <begin position="149"/>
        <end position="168"/>
    </location>
</feature>
<evidence type="ECO:0000256" key="1">
    <source>
        <dbReference type="SAM" id="MobiDB-lite"/>
    </source>
</evidence>
<comment type="caution">
    <text evidence="4">The sequence shown here is derived from an EMBL/GenBank/DDBJ whole genome shotgun (WGS) entry which is preliminary data.</text>
</comment>
<keyword evidence="4" id="KW-0808">Transferase</keyword>
<dbReference type="GO" id="GO:0000271">
    <property type="term" value="P:polysaccharide biosynthetic process"/>
    <property type="evidence" value="ECO:0007669"/>
    <property type="project" value="TreeGrafter"/>
</dbReference>
<evidence type="ECO:0000259" key="3">
    <source>
        <dbReference type="Pfam" id="PF01757"/>
    </source>
</evidence>
<feature type="transmembrane region" description="Helical" evidence="2">
    <location>
        <begin position="29"/>
        <end position="51"/>
    </location>
</feature>
<feature type="domain" description="Acyltransferase 3" evidence="3">
    <location>
        <begin position="26"/>
        <end position="341"/>
    </location>
</feature>
<feature type="transmembrane region" description="Helical" evidence="2">
    <location>
        <begin position="321"/>
        <end position="340"/>
    </location>
</feature>
<dbReference type="InterPro" id="IPR002656">
    <property type="entry name" value="Acyl_transf_3_dom"/>
</dbReference>
<feature type="transmembrane region" description="Helical" evidence="2">
    <location>
        <begin position="180"/>
        <end position="196"/>
    </location>
</feature>